<dbReference type="EMBL" id="HE573024">
    <property type="protein sequence ID" value="CCC50150.1"/>
    <property type="molecule type" value="Genomic_DNA"/>
</dbReference>
<dbReference type="CDD" id="cd23742">
    <property type="entry name" value="RESC12-12A"/>
    <property type="match status" value="1"/>
</dbReference>
<gene>
    <name evidence="2" type="ORF">TVY486_0807570</name>
</gene>
<sequence>MTILRGVLRPVLLHCQSAATSNVLFARLASTLGVAVPAQEAGEPPNANPSSSARTGNEALTVSAERPKGLPNKSRFISVAETLSLMATKLQMELNNEVKDGNQHSPAAVAAATQSGSSVVVGPGLVASETSVSPVRLISALRGYIRSEELLDTLCRSRVASVRRHYALIRAQRRRLSTVQRNLILREITRVVEKREVPLAIVVRLLRPRWPNCIMDVTVSRQHAFLRASVRAWIAELLKEGKLSPRDARLVLAQCPRLFHGQVSLMGSAVECALSDQVVQQDAELLIQLMWSVNMAGTHAPHRFWQRVVGSLAELNRSLRGTLGNSLKADGGIGGGSKAVHGGTENDKEAVGSKRSAEKVVGMAVGHVFSGLTTRQLFRALRVLRKERWCGDVTAVYDFVDKALKNIVFEVEAAGAAGNKKNDGKISRQAVLRRIRKTSDLSPHELLSLLSIAGEIGMEFHPSLARVSEYLLAPMVTYLNREQLLLLTACVRQTRCESPYLVQVIADEIVHRGARYPCSMSLSKAAVRTVLQKPLLLSQLTLTPLINHVLTLCETYRWCMRASQLLSWAELLYDLSRRYAPSSSVGTNVRVCVNALAAPLRVMLAAGVVPNSILSRFLEHTIILGMRAKKELYVESTKLWEERNAAVNERIEHAKKLFPNEKVPPLLFDDELEPIRDAENGDELYATPKNGIESNPQPSARELSRAARKVYDDIIYVYERSVLMREPVSKEEVKRVNETFGRVGLYSLFVGAGAVNRVHFSPQAATLPQCAPAQGGAQAVSKDALPLAFRTLPPWLERRVCLIVQSRLQDSNVSPASSDDQVLRVLGQRRCSEAKVRHLVHLITQESPFILLRQQRMLWEYIVELARRFGDTETQQIASEALKGAFY</sequence>
<proteinExistence type="predicted"/>
<dbReference type="VEuPathDB" id="TriTrypDB:TvY486_0807570"/>
<organism evidence="2">
    <name type="scientific">Trypanosoma vivax (strain Y486)</name>
    <dbReference type="NCBI Taxonomy" id="1055687"/>
    <lineage>
        <taxon>Eukaryota</taxon>
        <taxon>Discoba</taxon>
        <taxon>Euglenozoa</taxon>
        <taxon>Kinetoplastea</taxon>
        <taxon>Metakinetoplastina</taxon>
        <taxon>Trypanosomatida</taxon>
        <taxon>Trypanosomatidae</taxon>
        <taxon>Trypanosoma</taxon>
        <taxon>Duttonella</taxon>
    </lineage>
</organism>
<accession>G0TZX2</accession>
<feature type="compositionally biased region" description="Polar residues" evidence="1">
    <location>
        <begin position="48"/>
        <end position="60"/>
    </location>
</feature>
<evidence type="ECO:0000313" key="2">
    <source>
        <dbReference type="EMBL" id="CCC50150.1"/>
    </source>
</evidence>
<dbReference type="AlphaFoldDB" id="G0TZX2"/>
<feature type="region of interest" description="Disordered" evidence="1">
    <location>
        <begin position="39"/>
        <end position="65"/>
    </location>
</feature>
<reference evidence="2" key="1">
    <citation type="journal article" date="2012" name="Proc. Natl. Acad. Sci. U.S.A.">
        <title>Antigenic diversity is generated by distinct evolutionary mechanisms in African trypanosome species.</title>
        <authorList>
            <person name="Jackson A.P."/>
            <person name="Berry A."/>
            <person name="Aslett M."/>
            <person name="Allison H.C."/>
            <person name="Burton P."/>
            <person name="Vavrova-Anderson J."/>
            <person name="Brown R."/>
            <person name="Browne H."/>
            <person name="Corton N."/>
            <person name="Hauser H."/>
            <person name="Gamble J."/>
            <person name="Gilderthorp R."/>
            <person name="Marcello L."/>
            <person name="McQuillan J."/>
            <person name="Otto T.D."/>
            <person name="Quail M.A."/>
            <person name="Sanders M.J."/>
            <person name="van Tonder A."/>
            <person name="Ginger M.L."/>
            <person name="Field M.C."/>
            <person name="Barry J.D."/>
            <person name="Hertz-Fowler C."/>
            <person name="Berriman M."/>
        </authorList>
    </citation>
    <scope>NUCLEOTIDE SEQUENCE</scope>
    <source>
        <strain evidence="2">Y486</strain>
    </source>
</reference>
<name>G0TZX2_TRYVY</name>
<protein>
    <submittedName>
        <fullName evidence="2">Uncharacterized protein</fullName>
    </submittedName>
</protein>
<evidence type="ECO:0000256" key="1">
    <source>
        <dbReference type="SAM" id="MobiDB-lite"/>
    </source>
</evidence>